<keyword evidence="5" id="KW-1185">Reference proteome</keyword>
<dbReference type="InterPro" id="IPR001910">
    <property type="entry name" value="Inosine/uridine_hydrolase_dom"/>
</dbReference>
<dbReference type="Pfam" id="PF01156">
    <property type="entry name" value="IU_nuc_hydro"/>
    <property type="match status" value="1"/>
</dbReference>
<gene>
    <name evidence="4" type="ORF">FC23_GL001314</name>
</gene>
<dbReference type="PANTHER" id="PTHR12304">
    <property type="entry name" value="INOSINE-URIDINE PREFERRING NUCLEOSIDE HYDROLASE"/>
    <property type="match status" value="1"/>
</dbReference>
<dbReference type="PATRIC" id="fig|1122152.4.peg.1349"/>
<evidence type="ECO:0000313" key="5">
    <source>
        <dbReference type="Proteomes" id="UP000051931"/>
    </source>
</evidence>
<comment type="caution">
    <text evidence="4">The sequence shown here is derived from an EMBL/GenBank/DDBJ whole genome shotgun (WGS) entry which is preliminary data.</text>
</comment>
<dbReference type="InterPro" id="IPR023186">
    <property type="entry name" value="IUNH"/>
</dbReference>
<keyword evidence="1 4" id="KW-0378">Hydrolase</keyword>
<dbReference type="STRING" id="1122152.GCA_000425905_00698"/>
<organism evidence="4 5">
    <name type="scientific">Lactobacillus psittaci DSM 15354</name>
    <dbReference type="NCBI Taxonomy" id="1122152"/>
    <lineage>
        <taxon>Bacteria</taxon>
        <taxon>Bacillati</taxon>
        <taxon>Bacillota</taxon>
        <taxon>Bacilli</taxon>
        <taxon>Lactobacillales</taxon>
        <taxon>Lactobacillaceae</taxon>
        <taxon>Lactobacillus</taxon>
    </lineage>
</organism>
<dbReference type="GO" id="GO:0006152">
    <property type="term" value="P:purine nucleoside catabolic process"/>
    <property type="evidence" value="ECO:0007669"/>
    <property type="project" value="TreeGrafter"/>
</dbReference>
<dbReference type="GO" id="GO:0008477">
    <property type="term" value="F:purine nucleosidase activity"/>
    <property type="evidence" value="ECO:0007669"/>
    <property type="project" value="TreeGrafter"/>
</dbReference>
<proteinExistence type="predicted"/>
<reference evidence="4 5" key="1">
    <citation type="journal article" date="2015" name="Genome Announc.">
        <title>Expanding the biotechnology potential of lactobacilli through comparative genomics of 213 strains and associated genera.</title>
        <authorList>
            <person name="Sun Z."/>
            <person name="Harris H.M."/>
            <person name="McCann A."/>
            <person name="Guo C."/>
            <person name="Argimon S."/>
            <person name="Zhang W."/>
            <person name="Yang X."/>
            <person name="Jeffery I.B."/>
            <person name="Cooney J.C."/>
            <person name="Kagawa T.F."/>
            <person name="Liu W."/>
            <person name="Song Y."/>
            <person name="Salvetti E."/>
            <person name="Wrobel A."/>
            <person name="Rasinkangas P."/>
            <person name="Parkhill J."/>
            <person name="Rea M.C."/>
            <person name="O'Sullivan O."/>
            <person name="Ritari J."/>
            <person name="Douillard F.P."/>
            <person name="Paul Ross R."/>
            <person name="Yang R."/>
            <person name="Briner A.E."/>
            <person name="Felis G.E."/>
            <person name="de Vos W.M."/>
            <person name="Barrangou R."/>
            <person name="Klaenhammer T.R."/>
            <person name="Caufield P.W."/>
            <person name="Cui Y."/>
            <person name="Zhang H."/>
            <person name="O'Toole P.W."/>
        </authorList>
    </citation>
    <scope>NUCLEOTIDE SEQUENCE [LARGE SCALE GENOMIC DNA]</scope>
    <source>
        <strain evidence="4 5">DSM 15354</strain>
    </source>
</reference>
<name>A0A0R1S8C6_9LACO</name>
<dbReference type="EMBL" id="AZFB01000009">
    <property type="protein sequence ID" value="KRL62547.1"/>
    <property type="molecule type" value="Genomic_DNA"/>
</dbReference>
<feature type="domain" description="Inosine/uridine-preferring nucleoside hydrolase" evidence="3">
    <location>
        <begin position="12"/>
        <end position="310"/>
    </location>
</feature>
<accession>A0A0R1S8C6</accession>
<dbReference type="PANTHER" id="PTHR12304:SF4">
    <property type="entry name" value="URIDINE NUCLEOSIDASE"/>
    <property type="match status" value="1"/>
</dbReference>
<evidence type="ECO:0000256" key="1">
    <source>
        <dbReference type="ARBA" id="ARBA00022801"/>
    </source>
</evidence>
<dbReference type="GO" id="GO:0005829">
    <property type="term" value="C:cytosol"/>
    <property type="evidence" value="ECO:0007669"/>
    <property type="project" value="TreeGrafter"/>
</dbReference>
<dbReference type="SUPFAM" id="SSF53590">
    <property type="entry name" value="Nucleoside hydrolase"/>
    <property type="match status" value="1"/>
</dbReference>
<evidence type="ECO:0000256" key="2">
    <source>
        <dbReference type="ARBA" id="ARBA00023295"/>
    </source>
</evidence>
<protein>
    <submittedName>
        <fullName evidence="4">Inosine-uridine preferring nucleoside hydrolase</fullName>
    </submittedName>
</protein>
<sequence length="324" mass="35566">MFFRKDFTMKKVILSLDTGIDDAMALAYTIAKDELDLIGVVGTYGNVYTEQGAKNALALLQMLGKTDIPVFLGNNHAIDQDHFDRMEVSADIHGENGIGQVSIPAATRQVETTSGIDFIIEATKKYGKDLLVIATGPMTDLALVLQKYPAFKDEIGQVVIMGGALTVRGNVSPYAEANINQDPLAAKILFESGTPVIMVGLDVTMKTPIGLADTQKWRETQTTVGEKYADIVDYYIHIYDKYSPYLHGGSLHDPAAVCAAIHPEWFTFLPMHLTCETEGPSRGRTIGRLEDLRKAKPNVKVAIDINADKVSHDICDSLEELFKK</sequence>
<dbReference type="Gene3D" id="3.90.245.10">
    <property type="entry name" value="Ribonucleoside hydrolase-like"/>
    <property type="match status" value="1"/>
</dbReference>
<dbReference type="Proteomes" id="UP000051931">
    <property type="component" value="Unassembled WGS sequence"/>
</dbReference>
<keyword evidence="2" id="KW-0326">Glycosidase</keyword>
<dbReference type="CDD" id="cd02650">
    <property type="entry name" value="nuc_hydro_CaPnhB"/>
    <property type="match status" value="1"/>
</dbReference>
<evidence type="ECO:0000259" key="3">
    <source>
        <dbReference type="Pfam" id="PF01156"/>
    </source>
</evidence>
<dbReference type="InterPro" id="IPR036452">
    <property type="entry name" value="Ribo_hydro-like"/>
</dbReference>
<evidence type="ECO:0000313" key="4">
    <source>
        <dbReference type="EMBL" id="KRL62547.1"/>
    </source>
</evidence>
<dbReference type="AlphaFoldDB" id="A0A0R1S8C6"/>
<dbReference type="eggNOG" id="COG1957">
    <property type="taxonomic scope" value="Bacteria"/>
</dbReference>